<evidence type="ECO:0000313" key="4">
    <source>
        <dbReference type="Proteomes" id="UP001066276"/>
    </source>
</evidence>
<proteinExistence type="predicted"/>
<keyword evidence="1" id="KW-0175">Coiled coil</keyword>
<dbReference type="EMBL" id="JANPWB010000012">
    <property type="protein sequence ID" value="KAJ1114206.1"/>
    <property type="molecule type" value="Genomic_DNA"/>
</dbReference>
<sequence>MDQLFRALHWDFATLKQEIAAEVKELKRKVVELRQRVDTLEQARVAQEVELDRHRRELLILHDKNLELQHQLEDLENRSRSSNIRIKGVPPQAVTGKLEDFVERLFRHVAPDLRDQTLVLDGTHRVGRMTSSPGQAQDRLTRLHHYKQQEIIMMVARDHPVIEFEGFHVGLFQDLSLQTLQRCRAFRPVTDFLRDNGIKCKWGHPFRLQFIWQNETCIVRTMVEAQALEGMLLRFGDGPSSPGAREGCPWAGTGQPKHRTRCFKQAKPSTAKSQKERAALLRRLCSQDSISDVDSDL</sequence>
<organism evidence="3 4">
    <name type="scientific">Pleurodeles waltl</name>
    <name type="common">Iberian ribbed newt</name>
    <dbReference type="NCBI Taxonomy" id="8319"/>
    <lineage>
        <taxon>Eukaryota</taxon>
        <taxon>Metazoa</taxon>
        <taxon>Chordata</taxon>
        <taxon>Craniata</taxon>
        <taxon>Vertebrata</taxon>
        <taxon>Euteleostomi</taxon>
        <taxon>Amphibia</taxon>
        <taxon>Batrachia</taxon>
        <taxon>Caudata</taxon>
        <taxon>Salamandroidea</taxon>
        <taxon>Salamandridae</taxon>
        <taxon>Pleurodelinae</taxon>
        <taxon>Pleurodeles</taxon>
    </lineage>
</organism>
<name>A0AAV7NFE9_PLEWA</name>
<feature type="region of interest" description="Disordered" evidence="2">
    <location>
        <begin position="250"/>
        <end position="275"/>
    </location>
</feature>
<protein>
    <submittedName>
        <fullName evidence="3">Uncharacterized protein</fullName>
    </submittedName>
</protein>
<feature type="coiled-coil region" evidence="1">
    <location>
        <begin position="16"/>
        <end position="85"/>
    </location>
</feature>
<evidence type="ECO:0000256" key="2">
    <source>
        <dbReference type="SAM" id="MobiDB-lite"/>
    </source>
</evidence>
<dbReference type="Proteomes" id="UP001066276">
    <property type="component" value="Chromosome 8"/>
</dbReference>
<evidence type="ECO:0000313" key="3">
    <source>
        <dbReference type="EMBL" id="KAJ1114206.1"/>
    </source>
</evidence>
<dbReference type="InterPro" id="IPR042566">
    <property type="entry name" value="L1_C"/>
</dbReference>
<keyword evidence="4" id="KW-1185">Reference proteome</keyword>
<evidence type="ECO:0000256" key="1">
    <source>
        <dbReference type="SAM" id="Coils"/>
    </source>
</evidence>
<comment type="caution">
    <text evidence="3">The sequence shown here is derived from an EMBL/GenBank/DDBJ whole genome shotgun (WGS) entry which is preliminary data.</text>
</comment>
<dbReference type="AlphaFoldDB" id="A0AAV7NFE9"/>
<accession>A0AAV7NFE9</accession>
<reference evidence="3" key="1">
    <citation type="journal article" date="2022" name="bioRxiv">
        <title>Sequencing and chromosome-scale assembly of the giantPleurodeles waltlgenome.</title>
        <authorList>
            <person name="Brown T."/>
            <person name="Elewa A."/>
            <person name="Iarovenko S."/>
            <person name="Subramanian E."/>
            <person name="Araus A.J."/>
            <person name="Petzold A."/>
            <person name="Susuki M."/>
            <person name="Suzuki K.-i.T."/>
            <person name="Hayashi T."/>
            <person name="Toyoda A."/>
            <person name="Oliveira C."/>
            <person name="Osipova E."/>
            <person name="Leigh N.D."/>
            <person name="Simon A."/>
            <person name="Yun M.H."/>
        </authorList>
    </citation>
    <scope>NUCLEOTIDE SEQUENCE</scope>
    <source>
        <strain evidence="3">20211129_DDA</strain>
        <tissue evidence="3">Liver</tissue>
    </source>
</reference>
<dbReference type="Gene3D" id="3.30.250.20">
    <property type="entry name" value="L1 transposable element, C-terminal domain"/>
    <property type="match status" value="1"/>
</dbReference>
<gene>
    <name evidence="3" type="ORF">NDU88_002445</name>
</gene>
<dbReference type="InterPro" id="IPR004244">
    <property type="entry name" value="Transposase_22"/>
</dbReference>
<dbReference type="PANTHER" id="PTHR11505">
    <property type="entry name" value="L1 TRANSPOSABLE ELEMENT-RELATED"/>
    <property type="match status" value="1"/>
</dbReference>